<comment type="similarity">
    <text evidence="1">Belongs to the AHA1 family.</text>
</comment>
<evidence type="ECO:0000256" key="1">
    <source>
        <dbReference type="ARBA" id="ARBA00006817"/>
    </source>
</evidence>
<dbReference type="InterPro" id="IPR013538">
    <property type="entry name" value="ASHA1/2-like_C"/>
</dbReference>
<dbReference type="RefSeq" id="WP_130448593.1">
    <property type="nucleotide sequence ID" value="NZ_SHLA01000001.1"/>
</dbReference>
<name>A0A4Q8A923_9MICC</name>
<protein>
    <submittedName>
        <fullName evidence="4">Activator of Hsp90 ATPase-like protein</fullName>
    </submittedName>
</protein>
<evidence type="ECO:0000259" key="3">
    <source>
        <dbReference type="Pfam" id="PF08327"/>
    </source>
</evidence>
<feature type="region of interest" description="Disordered" evidence="2">
    <location>
        <begin position="1"/>
        <end position="22"/>
    </location>
</feature>
<evidence type="ECO:0000256" key="2">
    <source>
        <dbReference type="SAM" id="MobiDB-lite"/>
    </source>
</evidence>
<accession>A0A4Q8A923</accession>
<feature type="domain" description="Activator of Hsp90 ATPase homologue 1/2-like C-terminal" evidence="3">
    <location>
        <begin position="36"/>
        <end position="157"/>
    </location>
</feature>
<organism evidence="4 5">
    <name type="scientific">Zhihengliuella halotolerans</name>
    <dbReference type="NCBI Taxonomy" id="370736"/>
    <lineage>
        <taxon>Bacteria</taxon>
        <taxon>Bacillati</taxon>
        <taxon>Actinomycetota</taxon>
        <taxon>Actinomycetes</taxon>
        <taxon>Micrococcales</taxon>
        <taxon>Micrococcaceae</taxon>
        <taxon>Zhihengliuella</taxon>
    </lineage>
</organism>
<dbReference type="OrthoDB" id="268331at2"/>
<evidence type="ECO:0000313" key="5">
    <source>
        <dbReference type="Proteomes" id="UP000292685"/>
    </source>
</evidence>
<dbReference type="Gene3D" id="3.30.530.20">
    <property type="match status" value="1"/>
</dbReference>
<reference evidence="4 5" key="1">
    <citation type="submission" date="2019-02" db="EMBL/GenBank/DDBJ databases">
        <title>Sequencing the genomes of 1000 actinobacteria strains.</title>
        <authorList>
            <person name="Klenk H.-P."/>
        </authorList>
    </citation>
    <scope>NUCLEOTIDE SEQUENCE [LARGE SCALE GENOMIC DNA]</scope>
    <source>
        <strain evidence="4 5">DSM 17364</strain>
    </source>
</reference>
<dbReference type="AlphaFoldDB" id="A0A4Q8A923"/>
<proteinExistence type="inferred from homology"/>
<dbReference type="EMBL" id="SHLA01000001">
    <property type="protein sequence ID" value="RZU60567.1"/>
    <property type="molecule type" value="Genomic_DNA"/>
</dbReference>
<gene>
    <name evidence="4" type="ORF">EV380_0106</name>
</gene>
<dbReference type="InterPro" id="IPR023393">
    <property type="entry name" value="START-like_dom_sf"/>
</dbReference>
<sequence>MHGLFSHAPAPEPGPSSDADVDPLRFSVRVPVGSDRAFEGFTEYVHLWWPVDEHSHFGDGAHMSLDVDGLSEDSPSGETHRWASLLEAQAPARIELSCTYNFEDLAPSHVVVAFRSAGSETQVELTHTGLAVGEDGQRQAEVYACWGPILERFARFMGAR</sequence>
<evidence type="ECO:0000313" key="4">
    <source>
        <dbReference type="EMBL" id="RZU60567.1"/>
    </source>
</evidence>
<comment type="caution">
    <text evidence="4">The sequence shown here is derived from an EMBL/GenBank/DDBJ whole genome shotgun (WGS) entry which is preliminary data.</text>
</comment>
<dbReference type="Pfam" id="PF08327">
    <property type="entry name" value="AHSA1"/>
    <property type="match status" value="1"/>
</dbReference>
<keyword evidence="5" id="KW-1185">Reference proteome</keyword>
<dbReference type="SUPFAM" id="SSF55961">
    <property type="entry name" value="Bet v1-like"/>
    <property type="match status" value="1"/>
</dbReference>
<dbReference type="Proteomes" id="UP000292685">
    <property type="component" value="Unassembled WGS sequence"/>
</dbReference>